<dbReference type="NCBIfam" id="TIGR01671">
    <property type="entry name" value="phage_TIGR01671"/>
    <property type="match status" value="1"/>
</dbReference>
<comment type="caution">
    <text evidence="2">The sequence shown here is derived from an EMBL/GenBank/DDBJ whole genome shotgun (WGS) entry which is preliminary data.</text>
</comment>
<protein>
    <recommendedName>
        <fullName evidence="1">YopX protein domain-containing protein</fullName>
    </recommendedName>
</protein>
<feature type="domain" description="YopX protein" evidence="1">
    <location>
        <begin position="5"/>
        <end position="126"/>
    </location>
</feature>
<dbReference type="SUPFAM" id="SSF159006">
    <property type="entry name" value="YopX-like"/>
    <property type="match status" value="1"/>
</dbReference>
<organism evidence="2">
    <name type="scientific">marine sediment metagenome</name>
    <dbReference type="NCBI Taxonomy" id="412755"/>
    <lineage>
        <taxon>unclassified sequences</taxon>
        <taxon>metagenomes</taxon>
        <taxon>ecological metagenomes</taxon>
    </lineage>
</organism>
<dbReference type="Gene3D" id="2.30.30.290">
    <property type="entry name" value="YopX-like domains"/>
    <property type="match status" value="1"/>
</dbReference>
<dbReference type="Pfam" id="PF09643">
    <property type="entry name" value="YopX"/>
    <property type="match status" value="1"/>
</dbReference>
<evidence type="ECO:0000259" key="1">
    <source>
        <dbReference type="Pfam" id="PF09643"/>
    </source>
</evidence>
<dbReference type="InterPro" id="IPR023385">
    <property type="entry name" value="YopX-like_C"/>
</dbReference>
<dbReference type="Gene3D" id="3.30.1490.160">
    <property type="entry name" value="ctc02137 like domains"/>
    <property type="match status" value="1"/>
</dbReference>
<name>X1CIL0_9ZZZZ</name>
<proteinExistence type="predicted"/>
<dbReference type="EMBL" id="BART01021095">
    <property type="protein sequence ID" value="GAG96073.1"/>
    <property type="molecule type" value="Genomic_DNA"/>
</dbReference>
<gene>
    <name evidence="2" type="ORF">S01H4_39024</name>
</gene>
<sequence length="128" mass="15103">MRPIEFRAWDIKRKKMIYYDEDCSSPDMTLNGVLISHDKQSNVSAQYKLMQFTGLKDKNGKEIYDSDILITHKGRRPQIVFWQTDIGQWRTGYAGRKTQFDKTDTLMFASHFEVIGNIHENPELLERE</sequence>
<dbReference type="InterPro" id="IPR010024">
    <property type="entry name" value="CHP16711"/>
</dbReference>
<dbReference type="InterPro" id="IPR019096">
    <property type="entry name" value="YopX_protein"/>
</dbReference>
<evidence type="ECO:0000313" key="2">
    <source>
        <dbReference type="EMBL" id="GAG96073.1"/>
    </source>
</evidence>
<dbReference type="AlphaFoldDB" id="X1CIL0"/>
<accession>X1CIL0</accession>
<reference evidence="2" key="1">
    <citation type="journal article" date="2014" name="Front. Microbiol.">
        <title>High frequency of phylogenetically diverse reductive dehalogenase-homologous genes in deep subseafloor sedimentary metagenomes.</title>
        <authorList>
            <person name="Kawai M."/>
            <person name="Futagami T."/>
            <person name="Toyoda A."/>
            <person name="Takaki Y."/>
            <person name="Nishi S."/>
            <person name="Hori S."/>
            <person name="Arai W."/>
            <person name="Tsubouchi T."/>
            <person name="Morono Y."/>
            <person name="Uchiyama I."/>
            <person name="Ito T."/>
            <person name="Fujiyama A."/>
            <person name="Inagaki F."/>
            <person name="Takami H."/>
        </authorList>
    </citation>
    <scope>NUCLEOTIDE SEQUENCE</scope>
    <source>
        <strain evidence="2">Expedition CK06-06</strain>
    </source>
</reference>